<dbReference type="InterPro" id="IPR027640">
    <property type="entry name" value="Kinesin-like_fam"/>
</dbReference>
<dbReference type="GO" id="GO:0007018">
    <property type="term" value="P:microtubule-based movement"/>
    <property type="evidence" value="ECO:0007669"/>
    <property type="project" value="InterPro"/>
</dbReference>
<dbReference type="OrthoDB" id="3176171at2759"/>
<feature type="coiled-coil region" evidence="2">
    <location>
        <begin position="383"/>
        <end position="501"/>
    </location>
</feature>
<dbReference type="Gene3D" id="3.40.850.10">
    <property type="entry name" value="Kinesin motor domain"/>
    <property type="match status" value="1"/>
</dbReference>
<protein>
    <recommendedName>
        <fullName evidence="4">Kinesin motor domain-containing protein</fullName>
    </recommendedName>
</protein>
<dbReference type="PRINTS" id="PR00380">
    <property type="entry name" value="KINESINHEAVY"/>
</dbReference>
<keyword evidence="1" id="KW-0547">Nucleotide-binding</keyword>
<evidence type="ECO:0000256" key="3">
    <source>
        <dbReference type="SAM" id="MobiDB-lite"/>
    </source>
</evidence>
<dbReference type="SMART" id="SM00129">
    <property type="entry name" value="KISc"/>
    <property type="match status" value="1"/>
</dbReference>
<organism evidence="5 6">
    <name type="scientific">Phytophthora nicotianae P10297</name>
    <dbReference type="NCBI Taxonomy" id="1317064"/>
    <lineage>
        <taxon>Eukaryota</taxon>
        <taxon>Sar</taxon>
        <taxon>Stramenopiles</taxon>
        <taxon>Oomycota</taxon>
        <taxon>Peronosporomycetes</taxon>
        <taxon>Peronosporales</taxon>
        <taxon>Peronosporaceae</taxon>
        <taxon>Phytophthora</taxon>
    </lineage>
</organism>
<dbReference type="FunFam" id="3.40.850.10:FF:000189">
    <property type="entry name" value="Uncharacterized protein"/>
    <property type="match status" value="1"/>
</dbReference>
<dbReference type="SUPFAM" id="SSF52540">
    <property type="entry name" value="P-loop containing nucleoside triphosphate hydrolases"/>
    <property type="match status" value="1"/>
</dbReference>
<feature type="compositionally biased region" description="Polar residues" evidence="3">
    <location>
        <begin position="113"/>
        <end position="126"/>
    </location>
</feature>
<dbReference type="EMBL" id="ANIY01003330">
    <property type="protein sequence ID" value="ETP36149.1"/>
    <property type="molecule type" value="Genomic_DNA"/>
</dbReference>
<feature type="region of interest" description="Disordered" evidence="3">
    <location>
        <begin position="16"/>
        <end position="139"/>
    </location>
</feature>
<dbReference type="InterPro" id="IPR027417">
    <property type="entry name" value="P-loop_NTPase"/>
</dbReference>
<comment type="similarity">
    <text evidence="1">Belongs to the TRAFAC class myosin-kinesin ATPase superfamily. Kinesin family.</text>
</comment>
<sequence>MDADYQAGSGRVLRHFAGIASPDEKKSDWMQRSMGVRRSSGSSSVASASGPCSVPRPSQRPVKVFDDFVLDNQTESSDRSSELSAEPIEPRSYAMSFSPPHRSPKKTNKVPRLQSSRTEPTGSYRQTEPAEEATDSPVPASVEFLMSRIPEEEGRELNTKSDGEKTYFYKKRYTDTYEHAVALLKHAAALERERKDKQSDLEYLRSTIRTQTQIINTMSDNQNMNDPAGYQQEKKIQALCREVTGLVMQLNERDTLINSLHEERDRSAKVINELKISQGLTSSNVSESMRSIGEFRDMELKLEAVLRDKREALEREDKMATQLKDLQLSYEKCEAARSTLSDGLDRAEQQTTALHAQWTQEKKELLFSVKKDDQKSAKIVAECERLRRENETLKISLHQAAENERKHQLMMTSERLAATKAQAQIAKLKSELNELRPQLSVLSEKKERIRTLENDLSGTREKLRRCLLRVDELEEKLDQREEEMQAEKMQFQERAAFLEQRVFDSEAVRRSLHNKVMELKGNIRVFCRVRPVLQNELASSRSEEIFAFPDYRSERRQIELSANPKSHVGYGQNGLRSVVKKYNFDFDLVFDSKCSQEDVFLEVSALIQSALDGYNVCIFAYGQTGSGKTYTMQGREELANSKLMEPSPDMGIVGRAISHIFASIEDLRTSGWEFTASLELVEIYNETLRDLLAPIEVSPSLRPRQFCSLLTAMYILQSTDKIDLRLDSDGKIAVVNSVTQKVQDEQEAWSLLRGAMSRRSTKSTKMNDRSSRSHCVITFRLNGVNSLTGEQRTGVSNLVDLAGSERLSKSGSDSNRELLKEATSINKSLSALGNVICALAKKSTHVPFRDSKLTHFLSSSLGGDSKTLMICNLSPLGEHRDETLNSLRFAKMVNSCEIAFPSTVSGRS</sequence>
<dbReference type="PROSITE" id="PS50067">
    <property type="entry name" value="KINESIN_MOTOR_2"/>
    <property type="match status" value="1"/>
</dbReference>
<keyword evidence="2" id="KW-0175">Coiled coil</keyword>
<gene>
    <name evidence="5" type="ORF">F442_15817</name>
</gene>
<evidence type="ECO:0000313" key="5">
    <source>
        <dbReference type="EMBL" id="ETP36149.1"/>
    </source>
</evidence>
<feature type="domain" description="Kinesin motor" evidence="4">
    <location>
        <begin position="522"/>
        <end position="896"/>
    </location>
</feature>
<proteinExistence type="inferred from homology"/>
<name>W2YPP2_PHYNI</name>
<dbReference type="GO" id="GO:0005524">
    <property type="term" value="F:ATP binding"/>
    <property type="evidence" value="ECO:0007669"/>
    <property type="project" value="UniProtKB-UniRule"/>
</dbReference>
<evidence type="ECO:0000313" key="6">
    <source>
        <dbReference type="Proteomes" id="UP000018948"/>
    </source>
</evidence>
<dbReference type="GO" id="GO:0008017">
    <property type="term" value="F:microtubule binding"/>
    <property type="evidence" value="ECO:0007669"/>
    <property type="project" value="InterPro"/>
</dbReference>
<dbReference type="PANTHER" id="PTHR47972">
    <property type="entry name" value="KINESIN-LIKE PROTEIN KLP-3"/>
    <property type="match status" value="1"/>
</dbReference>
<dbReference type="PANTHER" id="PTHR47972:SF28">
    <property type="entry name" value="KINESIN-LIKE PROTEIN KLP-3"/>
    <property type="match status" value="1"/>
</dbReference>
<dbReference type="InterPro" id="IPR036961">
    <property type="entry name" value="Kinesin_motor_dom_sf"/>
</dbReference>
<feature type="coiled-coil region" evidence="2">
    <location>
        <begin position="295"/>
        <end position="350"/>
    </location>
</feature>
<accession>W2YPP2</accession>
<dbReference type="Proteomes" id="UP000018948">
    <property type="component" value="Unassembled WGS sequence"/>
</dbReference>
<dbReference type="GO" id="GO:0015630">
    <property type="term" value="C:microtubule cytoskeleton"/>
    <property type="evidence" value="ECO:0007669"/>
    <property type="project" value="TreeGrafter"/>
</dbReference>
<dbReference type="AlphaFoldDB" id="W2YPP2"/>
<feature type="binding site" evidence="1">
    <location>
        <begin position="622"/>
        <end position="629"/>
    </location>
    <ligand>
        <name>ATP</name>
        <dbReference type="ChEBI" id="CHEBI:30616"/>
    </ligand>
</feature>
<evidence type="ECO:0000259" key="4">
    <source>
        <dbReference type="PROSITE" id="PS50067"/>
    </source>
</evidence>
<reference evidence="5 6" key="1">
    <citation type="submission" date="2013-11" db="EMBL/GenBank/DDBJ databases">
        <title>The Genome Sequence of Phytophthora parasitica P10297.</title>
        <authorList>
            <consortium name="The Broad Institute Genomics Platform"/>
            <person name="Russ C."/>
            <person name="Tyler B."/>
            <person name="Panabieres F."/>
            <person name="Shan W."/>
            <person name="Tripathy S."/>
            <person name="Grunwald N."/>
            <person name="Machado M."/>
            <person name="Johnson C.S."/>
            <person name="Walker B."/>
            <person name="Young S.K."/>
            <person name="Zeng Q."/>
            <person name="Gargeya S."/>
            <person name="Fitzgerald M."/>
            <person name="Haas B."/>
            <person name="Abouelleil A."/>
            <person name="Allen A.W."/>
            <person name="Alvarado L."/>
            <person name="Arachchi H.M."/>
            <person name="Berlin A.M."/>
            <person name="Chapman S.B."/>
            <person name="Gainer-Dewar J."/>
            <person name="Goldberg J."/>
            <person name="Griggs A."/>
            <person name="Gujja S."/>
            <person name="Hansen M."/>
            <person name="Howarth C."/>
            <person name="Imamovic A."/>
            <person name="Ireland A."/>
            <person name="Larimer J."/>
            <person name="McCowan C."/>
            <person name="Murphy C."/>
            <person name="Pearson M."/>
            <person name="Poon T.W."/>
            <person name="Priest M."/>
            <person name="Roberts A."/>
            <person name="Saif S."/>
            <person name="Shea T."/>
            <person name="Sisk P."/>
            <person name="Sykes S."/>
            <person name="Wortman J."/>
            <person name="Nusbaum C."/>
            <person name="Birren B."/>
        </authorList>
    </citation>
    <scope>NUCLEOTIDE SEQUENCE [LARGE SCALE GENOMIC DNA]</scope>
    <source>
        <strain evidence="5 6">P10297</strain>
    </source>
</reference>
<evidence type="ECO:0000256" key="2">
    <source>
        <dbReference type="SAM" id="Coils"/>
    </source>
</evidence>
<keyword evidence="1" id="KW-0505">Motor protein</keyword>
<feature type="compositionally biased region" description="Low complexity" evidence="3">
    <location>
        <begin position="32"/>
        <end position="55"/>
    </location>
</feature>
<evidence type="ECO:0000256" key="1">
    <source>
        <dbReference type="PROSITE-ProRule" id="PRU00283"/>
    </source>
</evidence>
<comment type="caution">
    <text evidence="5">The sequence shown here is derived from an EMBL/GenBank/DDBJ whole genome shotgun (WGS) entry which is preliminary data.</text>
</comment>
<dbReference type="InterPro" id="IPR001752">
    <property type="entry name" value="Kinesin_motor_dom"/>
</dbReference>
<dbReference type="GO" id="GO:0003777">
    <property type="term" value="F:microtubule motor activity"/>
    <property type="evidence" value="ECO:0007669"/>
    <property type="project" value="InterPro"/>
</dbReference>
<keyword evidence="1" id="KW-0067">ATP-binding</keyword>
<dbReference type="Pfam" id="PF00225">
    <property type="entry name" value="Kinesin"/>
    <property type="match status" value="1"/>
</dbReference>